<keyword evidence="2" id="KW-1185">Reference proteome</keyword>
<dbReference type="Proteomes" id="UP001055879">
    <property type="component" value="Linkage Group LG01"/>
</dbReference>
<protein>
    <submittedName>
        <fullName evidence="1">Uncharacterized protein</fullName>
    </submittedName>
</protein>
<accession>A0ACB9FMB2</accession>
<dbReference type="EMBL" id="CM042047">
    <property type="protein sequence ID" value="KAI3772078.1"/>
    <property type="molecule type" value="Genomic_DNA"/>
</dbReference>
<evidence type="ECO:0000313" key="1">
    <source>
        <dbReference type="EMBL" id="KAI3772078.1"/>
    </source>
</evidence>
<gene>
    <name evidence="1" type="ORF">L6452_03252</name>
</gene>
<organism evidence="1 2">
    <name type="scientific">Arctium lappa</name>
    <name type="common">Greater burdock</name>
    <name type="synonym">Lappa major</name>
    <dbReference type="NCBI Taxonomy" id="4217"/>
    <lineage>
        <taxon>Eukaryota</taxon>
        <taxon>Viridiplantae</taxon>
        <taxon>Streptophyta</taxon>
        <taxon>Embryophyta</taxon>
        <taxon>Tracheophyta</taxon>
        <taxon>Spermatophyta</taxon>
        <taxon>Magnoliopsida</taxon>
        <taxon>eudicotyledons</taxon>
        <taxon>Gunneridae</taxon>
        <taxon>Pentapetalae</taxon>
        <taxon>asterids</taxon>
        <taxon>campanulids</taxon>
        <taxon>Asterales</taxon>
        <taxon>Asteraceae</taxon>
        <taxon>Carduoideae</taxon>
        <taxon>Cardueae</taxon>
        <taxon>Arctiinae</taxon>
        <taxon>Arctium</taxon>
    </lineage>
</organism>
<proteinExistence type="predicted"/>
<reference evidence="2" key="1">
    <citation type="journal article" date="2022" name="Mol. Ecol. Resour.">
        <title>The genomes of chicory, endive, great burdock and yacon provide insights into Asteraceae palaeo-polyploidization history and plant inulin production.</title>
        <authorList>
            <person name="Fan W."/>
            <person name="Wang S."/>
            <person name="Wang H."/>
            <person name="Wang A."/>
            <person name="Jiang F."/>
            <person name="Liu H."/>
            <person name="Zhao H."/>
            <person name="Xu D."/>
            <person name="Zhang Y."/>
        </authorList>
    </citation>
    <scope>NUCLEOTIDE SEQUENCE [LARGE SCALE GENOMIC DNA]</scope>
    <source>
        <strain evidence="2">cv. Niubang</strain>
    </source>
</reference>
<name>A0ACB9FMB2_ARCLA</name>
<evidence type="ECO:0000313" key="2">
    <source>
        <dbReference type="Proteomes" id="UP001055879"/>
    </source>
</evidence>
<reference evidence="1 2" key="2">
    <citation type="journal article" date="2022" name="Mol. Ecol. Resour.">
        <title>The genomes of chicory, endive, great burdock and yacon provide insights into Asteraceae paleo-polyploidization history and plant inulin production.</title>
        <authorList>
            <person name="Fan W."/>
            <person name="Wang S."/>
            <person name="Wang H."/>
            <person name="Wang A."/>
            <person name="Jiang F."/>
            <person name="Liu H."/>
            <person name="Zhao H."/>
            <person name="Xu D."/>
            <person name="Zhang Y."/>
        </authorList>
    </citation>
    <scope>NUCLEOTIDE SEQUENCE [LARGE SCALE GENOMIC DNA]</scope>
    <source>
        <strain evidence="2">cv. Niubang</strain>
    </source>
</reference>
<comment type="caution">
    <text evidence="1">The sequence shown here is derived from an EMBL/GenBank/DDBJ whole genome shotgun (WGS) entry which is preliminary data.</text>
</comment>
<sequence length="256" mass="29344">MFFYLTTLNLAHYLTEDAPQVPEGQYDVQVVSAVEAWKHSDFLCRNYVLNGLVDALYNVYSASNTSKELWQSLEKKYKTEDVGSKKFVVARFLDFKMTDSKTVMSQVQELQVMLHDIHVEGMVVSEPFQVAAIIEKLPPAWVDFKNYLKHKRKEMSVEDLVVRLRIEEDNKVAQKRNFGSNSAKANVVEHGQASKANKNKFVKGNVPKKGKGFNLGPKGGIVKKRFQGNCYNCNKPGHRVVNCRLPKRERERERES</sequence>